<keyword evidence="1" id="KW-1133">Transmembrane helix</keyword>
<evidence type="ECO:0000256" key="1">
    <source>
        <dbReference type="SAM" id="Phobius"/>
    </source>
</evidence>
<feature type="transmembrane region" description="Helical" evidence="1">
    <location>
        <begin position="167"/>
        <end position="185"/>
    </location>
</feature>
<sequence>MDSDTRSDDLPLGGPDEALALIREQQRTVAQRQLGGIPWVLVAWGVSWFIGFLALWSGYEGGNPWLRIPLGVAATIYGLALLAASGVTVISVTRISRGVRGPSNFSGAVYGITWFAGFAATYLIGIALARAGADQALVSLYLPSAFGVLIGLMYLMGAALWRSTEQLVLGALIVLTSVIAAFFGAPTNNLVMALLGGGSLVVAGIVMRLSLRRRSS</sequence>
<feature type="transmembrane region" description="Helical" evidence="1">
    <location>
        <begin position="36"/>
        <end position="56"/>
    </location>
</feature>
<keyword evidence="1" id="KW-0812">Transmembrane</keyword>
<feature type="transmembrane region" description="Helical" evidence="1">
    <location>
        <begin position="68"/>
        <end position="93"/>
    </location>
</feature>
<evidence type="ECO:0000313" key="3">
    <source>
        <dbReference type="Proteomes" id="UP001164706"/>
    </source>
</evidence>
<reference evidence="2" key="1">
    <citation type="submission" date="2022-11" db="EMBL/GenBank/DDBJ databases">
        <title>Description of Microcella daejonensis nov. sp, isolated from riverside soil.</title>
        <authorList>
            <person name="Molina K.M."/>
            <person name="Kim S.B."/>
        </authorList>
    </citation>
    <scope>NUCLEOTIDE SEQUENCE</scope>
    <source>
        <strain evidence="2">MMS21-STM12</strain>
    </source>
</reference>
<dbReference type="AlphaFoldDB" id="A0A9E8S817"/>
<accession>A0A9E8S817</accession>
<feature type="transmembrane region" description="Helical" evidence="1">
    <location>
        <begin position="191"/>
        <end position="211"/>
    </location>
</feature>
<keyword evidence="1" id="KW-0472">Membrane</keyword>
<feature type="transmembrane region" description="Helical" evidence="1">
    <location>
        <begin position="105"/>
        <end position="128"/>
    </location>
</feature>
<name>A0A9E8S817_9MICO</name>
<dbReference type="RefSeq" id="WP_267780160.1">
    <property type="nucleotide sequence ID" value="NZ_CP113089.1"/>
</dbReference>
<dbReference type="KEGG" id="mdb:OVN18_07885"/>
<keyword evidence="3" id="KW-1185">Reference proteome</keyword>
<organism evidence="2 3">
    <name type="scientific">Microcella daejeonensis</name>
    <dbReference type="NCBI Taxonomy" id="2994971"/>
    <lineage>
        <taxon>Bacteria</taxon>
        <taxon>Bacillati</taxon>
        <taxon>Actinomycetota</taxon>
        <taxon>Actinomycetes</taxon>
        <taxon>Micrococcales</taxon>
        <taxon>Microbacteriaceae</taxon>
        <taxon>Microcella</taxon>
    </lineage>
</organism>
<dbReference type="EMBL" id="CP113089">
    <property type="protein sequence ID" value="WAB80494.1"/>
    <property type="molecule type" value="Genomic_DNA"/>
</dbReference>
<protein>
    <submittedName>
        <fullName evidence="2">Uncharacterized protein</fullName>
    </submittedName>
</protein>
<feature type="transmembrane region" description="Helical" evidence="1">
    <location>
        <begin position="140"/>
        <end position="160"/>
    </location>
</feature>
<dbReference type="Proteomes" id="UP001164706">
    <property type="component" value="Chromosome"/>
</dbReference>
<evidence type="ECO:0000313" key="2">
    <source>
        <dbReference type="EMBL" id="WAB80494.1"/>
    </source>
</evidence>
<gene>
    <name evidence="2" type="ORF">OVN18_07885</name>
</gene>
<proteinExistence type="predicted"/>